<proteinExistence type="inferred from homology"/>
<evidence type="ECO:0000313" key="28">
    <source>
        <dbReference type="Proteomes" id="UP000838412"/>
    </source>
</evidence>
<feature type="compositionally biased region" description="Basic and acidic residues" evidence="24">
    <location>
        <begin position="708"/>
        <end position="717"/>
    </location>
</feature>
<keyword evidence="16" id="KW-1015">Disulfide bond</keyword>
<keyword evidence="10" id="KW-0808">Transferase</keyword>
<dbReference type="EMBL" id="OV696694">
    <property type="protein sequence ID" value="CAH1273842.1"/>
    <property type="molecule type" value="Genomic_DNA"/>
</dbReference>
<feature type="region of interest" description="Disordered" evidence="24">
    <location>
        <begin position="699"/>
        <end position="746"/>
    </location>
</feature>
<dbReference type="SUPFAM" id="SSF100895">
    <property type="entry name" value="Kazal-type serine protease inhibitors"/>
    <property type="match status" value="1"/>
</dbReference>
<dbReference type="Pfam" id="PF00534">
    <property type="entry name" value="Glycos_transf_1"/>
    <property type="match status" value="1"/>
</dbReference>
<keyword evidence="8" id="KW-0597">Phosphoprotein</keyword>
<comment type="similarity">
    <text evidence="4">Belongs to the organo anion transporter (TC 2.A.60) family.</text>
</comment>
<dbReference type="FunFam" id="3.40.50.2000:FF:000109">
    <property type="entry name" value="Chitobiosyldiphosphodolichol beta-mannosyltransferase"/>
    <property type="match status" value="1"/>
</dbReference>
<feature type="transmembrane region" description="Helical" evidence="25">
    <location>
        <begin position="581"/>
        <end position="605"/>
    </location>
</feature>
<comment type="subcellular location">
    <subcellularLocation>
        <location evidence="2">Cell membrane</location>
        <topology evidence="2">Multi-pass membrane protein</topology>
    </subcellularLocation>
    <subcellularLocation>
        <location evidence="1">Endoplasmic reticulum membrane</location>
        <topology evidence="1">Single-pass membrane protein</topology>
    </subcellularLocation>
</comment>
<keyword evidence="12" id="KW-0256">Endoplasmic reticulum</keyword>
<dbReference type="GO" id="GO:0055085">
    <property type="term" value="P:transmembrane transport"/>
    <property type="evidence" value="ECO:0007669"/>
    <property type="project" value="InterPro"/>
</dbReference>
<evidence type="ECO:0000256" key="25">
    <source>
        <dbReference type="SAM" id="Phobius"/>
    </source>
</evidence>
<comment type="pathway">
    <text evidence="3">Protein modification; protein glycosylation.</text>
</comment>
<organism evidence="27 28">
    <name type="scientific">Branchiostoma lanceolatum</name>
    <name type="common">Common lancelet</name>
    <name type="synonym">Amphioxus lanceolatum</name>
    <dbReference type="NCBI Taxonomy" id="7740"/>
    <lineage>
        <taxon>Eukaryota</taxon>
        <taxon>Metazoa</taxon>
        <taxon>Chordata</taxon>
        <taxon>Cephalochordata</taxon>
        <taxon>Leptocardii</taxon>
        <taxon>Amphioxiformes</taxon>
        <taxon>Branchiostomatidae</taxon>
        <taxon>Branchiostoma</taxon>
    </lineage>
</organism>
<evidence type="ECO:0000256" key="16">
    <source>
        <dbReference type="ARBA" id="ARBA00023157"/>
    </source>
</evidence>
<evidence type="ECO:0000256" key="6">
    <source>
        <dbReference type="ARBA" id="ARBA00015841"/>
    </source>
</evidence>
<keyword evidence="14 25" id="KW-1133">Transmembrane helix</keyword>
<name>A0A8K0ADB6_BRALA</name>
<keyword evidence="9" id="KW-0328">Glycosyltransferase</keyword>
<dbReference type="Proteomes" id="UP000838412">
    <property type="component" value="Chromosome 9"/>
</dbReference>
<keyword evidence="11 25" id="KW-0812">Transmembrane</keyword>
<dbReference type="EC" id="2.4.1.142" evidence="5"/>
<dbReference type="InterPro" id="IPR026051">
    <property type="entry name" value="ALG1-like"/>
</dbReference>
<dbReference type="GO" id="GO:0004578">
    <property type="term" value="F:chitobiosyldiphosphodolichol beta-mannosyltransferase activity"/>
    <property type="evidence" value="ECO:0007669"/>
    <property type="project" value="UniProtKB-EC"/>
</dbReference>
<feature type="transmembrane region" description="Helical" evidence="25">
    <location>
        <begin position="617"/>
        <end position="642"/>
    </location>
</feature>
<dbReference type="Pfam" id="PF03137">
    <property type="entry name" value="OATP"/>
    <property type="match status" value="1"/>
</dbReference>
<evidence type="ECO:0000256" key="5">
    <source>
        <dbReference type="ARBA" id="ARBA00012611"/>
    </source>
</evidence>
<feature type="transmembrane region" description="Helical" evidence="25">
    <location>
        <begin position="446"/>
        <end position="466"/>
    </location>
</feature>
<keyword evidence="13" id="KW-0735">Signal-anchor</keyword>
<evidence type="ECO:0000256" key="22">
    <source>
        <dbReference type="ARBA" id="ARBA00061237"/>
    </source>
</evidence>
<evidence type="ECO:0000256" key="7">
    <source>
        <dbReference type="ARBA" id="ARBA00022475"/>
    </source>
</evidence>
<evidence type="ECO:0000256" key="3">
    <source>
        <dbReference type="ARBA" id="ARBA00004922"/>
    </source>
</evidence>
<feature type="transmembrane region" description="Helical" evidence="25">
    <location>
        <begin position="486"/>
        <end position="506"/>
    </location>
</feature>
<evidence type="ECO:0000256" key="2">
    <source>
        <dbReference type="ARBA" id="ARBA00004651"/>
    </source>
</evidence>
<keyword evidence="7" id="KW-1003">Cell membrane</keyword>
<dbReference type="InterPro" id="IPR028098">
    <property type="entry name" value="Glyco_trans_4-like_N"/>
</dbReference>
<dbReference type="FunFam" id="3.40.50.2000:FF:000096">
    <property type="entry name" value="ALG1, chitobiosyldiphosphodolichol beta-mannosyltransferase"/>
    <property type="match status" value="1"/>
</dbReference>
<keyword evidence="28" id="KW-1185">Reference proteome</keyword>
<dbReference type="Gene3D" id="3.40.50.2000">
    <property type="entry name" value="Glycogen Phosphorylase B"/>
    <property type="match status" value="1"/>
</dbReference>
<feature type="transmembrane region" description="Helical" evidence="25">
    <location>
        <begin position="1006"/>
        <end position="1027"/>
    </location>
</feature>
<dbReference type="GO" id="GO:0005886">
    <property type="term" value="C:plasma membrane"/>
    <property type="evidence" value="ECO:0007669"/>
    <property type="project" value="UniProtKB-SubCell"/>
</dbReference>
<accession>A0A8K0ADB6</accession>
<protein>
    <recommendedName>
        <fullName evidence="6">Chitobiosyldiphosphodolichol beta-mannosyltransferase</fullName>
        <ecNumber evidence="5">2.4.1.142</ecNumber>
    </recommendedName>
    <alternativeName>
        <fullName evidence="23">Asparagine-linked glycosylation protein 1 homolog</fullName>
    </alternativeName>
    <alternativeName>
        <fullName evidence="18">Beta-1,4-mannosyltransferase</fullName>
    </alternativeName>
    <alternativeName>
        <fullName evidence="19">GDP-Man:GlcNAc2-PP-dolichol mannosyltransferase</fullName>
    </alternativeName>
    <alternativeName>
        <fullName evidence="17">GDP-mannose-dolichol diphosphochitobiose mannosyltransferase</fullName>
    </alternativeName>
</protein>
<evidence type="ECO:0000256" key="17">
    <source>
        <dbReference type="ARBA" id="ARBA00031434"/>
    </source>
</evidence>
<comment type="catalytic activity">
    <reaction evidence="20">
        <text>an N,N'-diacetylchitobiosyl-diphospho-di-trans,poly-cis-dolichol + GDP-alpha-D-mannose = a beta-D-Man-(1-&gt;4)-beta-D-GlcNAc-(1-&gt;4)-alpha-D-GlcNAc-diphospho-di-trans,poly-cis-dolichol + GDP + H(+)</text>
        <dbReference type="Rhea" id="RHEA:13865"/>
        <dbReference type="Rhea" id="RHEA-COMP:19510"/>
        <dbReference type="Rhea" id="RHEA-COMP:19511"/>
        <dbReference type="ChEBI" id="CHEBI:15378"/>
        <dbReference type="ChEBI" id="CHEBI:57269"/>
        <dbReference type="ChEBI" id="CHEBI:57527"/>
        <dbReference type="ChEBI" id="CHEBI:58189"/>
        <dbReference type="ChEBI" id="CHEBI:58472"/>
        <dbReference type="EC" id="2.4.1.142"/>
    </reaction>
    <physiologicalReaction direction="left-to-right" evidence="20">
        <dbReference type="Rhea" id="RHEA:13866"/>
    </physiologicalReaction>
</comment>
<evidence type="ECO:0000256" key="15">
    <source>
        <dbReference type="ARBA" id="ARBA00023136"/>
    </source>
</evidence>
<feature type="transmembrane region" description="Helical" evidence="25">
    <location>
        <begin position="841"/>
        <end position="861"/>
    </location>
</feature>
<dbReference type="PROSITE" id="PS51465">
    <property type="entry name" value="KAZAL_2"/>
    <property type="match status" value="1"/>
</dbReference>
<feature type="transmembrane region" description="Helical" evidence="25">
    <location>
        <begin position="810"/>
        <end position="829"/>
    </location>
</feature>
<feature type="transmembrane region" description="Helical" evidence="25">
    <location>
        <begin position="772"/>
        <end position="790"/>
    </location>
</feature>
<evidence type="ECO:0000256" key="12">
    <source>
        <dbReference type="ARBA" id="ARBA00022824"/>
    </source>
</evidence>
<evidence type="ECO:0000256" key="11">
    <source>
        <dbReference type="ARBA" id="ARBA00022692"/>
    </source>
</evidence>
<evidence type="ECO:0000256" key="21">
    <source>
        <dbReference type="ARBA" id="ARBA00056362"/>
    </source>
</evidence>
<feature type="domain" description="Kazal-like" evidence="26">
    <location>
        <begin position="884"/>
        <end position="939"/>
    </location>
</feature>
<dbReference type="GO" id="GO:0005789">
    <property type="term" value="C:endoplasmic reticulum membrane"/>
    <property type="evidence" value="ECO:0007669"/>
    <property type="project" value="UniProtKB-SubCell"/>
</dbReference>
<dbReference type="InterPro" id="IPR002350">
    <property type="entry name" value="Kazal_dom"/>
</dbReference>
<feature type="transmembrane region" description="Helical" evidence="25">
    <location>
        <begin position="513"/>
        <end position="534"/>
    </location>
</feature>
<evidence type="ECO:0000256" key="8">
    <source>
        <dbReference type="ARBA" id="ARBA00022553"/>
    </source>
</evidence>
<comment type="similarity">
    <text evidence="22">Belongs to the glycosyltransferase group 1 family. Glycosyltransferase 33 subfamily.</text>
</comment>
<keyword evidence="15 25" id="KW-0472">Membrane</keyword>
<dbReference type="SUPFAM" id="SSF103473">
    <property type="entry name" value="MFS general substrate transporter"/>
    <property type="match status" value="1"/>
</dbReference>
<dbReference type="CDD" id="cd03816">
    <property type="entry name" value="GT33_ALG1-like"/>
    <property type="match status" value="1"/>
</dbReference>
<dbReference type="InterPro" id="IPR036058">
    <property type="entry name" value="Kazal_dom_sf"/>
</dbReference>
<reference evidence="27" key="1">
    <citation type="submission" date="2022-01" db="EMBL/GenBank/DDBJ databases">
        <authorList>
            <person name="Braso-Vives M."/>
        </authorList>
    </citation>
    <scope>NUCLEOTIDE SEQUENCE</scope>
</reference>
<dbReference type="PANTHER" id="PTHR13036">
    <property type="entry name" value="BETA1,4 MANNOSYLTRANSFERASE"/>
    <property type="match status" value="1"/>
</dbReference>
<comment type="function">
    <text evidence="21">Mannosyltransferase that operates in the biosynthetic pathway of dolichol-linked oligosaccharides, the glycan precursors employed in protein asparagine (N)-glycosylation. The assembly of dolichol-linked oligosaccharides begins on the cytosolic side of the endoplasmic reticulum membrane and finishes in its lumen. The sequential addition of sugars to dolichol pyrophosphate produces dolichol-linked oligosaccharides containing fourteen sugars, including two GlcNAcs, nine mannoses and three glucoses. Once assembled, the oligosaccharide is transferred from the lipid to nascent proteins by oligosaccharyltransferases. Catalyzes, on the cytoplasmic face of the endoplasmic reticulum, the addition of the first mannose residues to the dolichol-linked oligosaccharide chain, to produce Man1GlcNAc(2)-PP-dolichol core oligosaccharide. Man1GlcNAc(2)-PP-dolichol is a substrate for ALG2, the following enzyme in the biosynthetic pathway.</text>
</comment>
<feature type="transmembrane region" description="Helical" evidence="25">
    <location>
        <begin position="662"/>
        <end position="684"/>
    </location>
</feature>
<dbReference type="Gene3D" id="1.20.1250.20">
    <property type="entry name" value="MFS general substrate transporter like domains"/>
    <property type="match status" value="1"/>
</dbReference>
<dbReference type="NCBIfam" id="TIGR00805">
    <property type="entry name" value="oat"/>
    <property type="match status" value="1"/>
</dbReference>
<evidence type="ECO:0000256" key="14">
    <source>
        <dbReference type="ARBA" id="ARBA00022989"/>
    </source>
</evidence>
<evidence type="ECO:0000256" key="20">
    <source>
        <dbReference type="ARBA" id="ARBA00045071"/>
    </source>
</evidence>
<dbReference type="SUPFAM" id="SSF53756">
    <property type="entry name" value="UDP-Glycosyltransferase/glycogen phosphorylase"/>
    <property type="match status" value="1"/>
</dbReference>
<feature type="transmembrane region" description="Helical" evidence="25">
    <location>
        <begin position="965"/>
        <end position="985"/>
    </location>
</feature>
<sequence length="1060" mass="115097">MAAVVVFFVCLAIFLVFSVSVVLSWGLLAVLPLLLSVLAVLLLYRRSPAGERVCVLVLGDIGRSPRMQYHAISLAKEGFQVDLVGFSGSKPHQGVLNNNNISQHFLPEPPTFPKALPRFLHYILKAVSQSVQLLAVLLIQTEKPAYLLVQNPPAIPTLAIAWLVCLLRGTRFLIDWHNYGYTILGLALSPKHPLLKFSKWYEGFFGTLSSGNLCVTNAMRKDLLSKWGIKAVTMYDRPPLIFRSVETEEQHQLFCRLKSEYPVFGSRSGEADSKRTAFTVEAEDGTIRQIADRPALLVSSTSWTEDEDFSILLNALEVYEKSASKEGCQLPDLICAITGKGPQKEYYQGLIAKKNFQHVQICTPWLAAEDYPKLLGSSDLGVCLHYSSSGLDLPMKVVDMFGCGLPVCAIHFNCLHELVKHEENGLVFHNEQELAKQIQVLNNVKAALAFLCCAIFAQAMLVNGFARSVVTTLERRFGLSSTDLGSVIIANDVANLLAAIPIGYLCAKNKPRWLGCGMVLMAIGSFIFAVPQFVADPLHISVSNGDGFCINKTRGNQTGSDNTGCTSQSDDSVSSLTGYKYVFILGKFVIGTGACTLFSLGVTYINENSLAAQTSIYLGIFYAFSIVGPGVGYLLSSAFLNIPGDLNYSTDLSPESPQWVGAWWIGFLLSGAMAAVSAIFLFGFPRKLPVLSEENTNSVNTADTLPAKNEHGNERSDIAAITTSSPPPRSESETPKTPETITSSADDKQQHILQFLRKFWQKFVSLMKNPTLILLSLATVTEKGMVAGVVTFTPKYVESQFRTTASEASFIVGLVTVPAATVGTLLGGFLVKKLELDIRGIAKFCFVVTSLTVMASLTFLITCGDVTFAGVTTVNNNSSLGTQDALTSMCNEACHCPRDSYSPVCGSDNVVYFSPCHAGCDRLTTTNGSQVYEGCQCTTNNINVSAHMGTAIPGKCSTDCPLRPLFYALLFFTSMGCFVTLIPLLTGTLRSVTTEEGPFATGIQEVFVRGLGYIPCILLVGGIIDYACVLWDTSCQNAGSCLLYGNRHLSTNMVSIFQNP</sequence>
<evidence type="ECO:0000259" key="26">
    <source>
        <dbReference type="PROSITE" id="PS51465"/>
    </source>
</evidence>
<evidence type="ECO:0000256" key="1">
    <source>
        <dbReference type="ARBA" id="ARBA00004389"/>
    </source>
</evidence>
<feature type="transmembrane region" description="Helical" evidence="25">
    <location>
        <begin position="28"/>
        <end position="44"/>
    </location>
</feature>
<evidence type="ECO:0000256" key="18">
    <source>
        <dbReference type="ARBA" id="ARBA00031566"/>
    </source>
</evidence>
<evidence type="ECO:0000313" key="27">
    <source>
        <dbReference type="EMBL" id="CAH1273842.1"/>
    </source>
</evidence>
<gene>
    <name evidence="27" type="primary">ALG1</name>
    <name evidence="27" type="ORF">BLAG_LOCUS25051</name>
</gene>
<dbReference type="PANTHER" id="PTHR13036:SF0">
    <property type="entry name" value="CHITOBIOSYLDIPHOSPHODOLICHOL BETA-MANNOSYLTRANSFERASE"/>
    <property type="match status" value="1"/>
</dbReference>
<evidence type="ECO:0000256" key="4">
    <source>
        <dbReference type="ARBA" id="ARBA00009657"/>
    </source>
</evidence>
<evidence type="ECO:0000256" key="9">
    <source>
        <dbReference type="ARBA" id="ARBA00022676"/>
    </source>
</evidence>
<evidence type="ECO:0000256" key="24">
    <source>
        <dbReference type="SAM" id="MobiDB-lite"/>
    </source>
</evidence>
<dbReference type="InterPro" id="IPR004156">
    <property type="entry name" value="OATP"/>
</dbReference>
<dbReference type="Gene3D" id="3.30.60.30">
    <property type="match status" value="1"/>
</dbReference>
<dbReference type="OrthoDB" id="5062115at2759"/>
<dbReference type="Pfam" id="PF07648">
    <property type="entry name" value="Kazal_2"/>
    <property type="match status" value="1"/>
</dbReference>
<evidence type="ECO:0000256" key="13">
    <source>
        <dbReference type="ARBA" id="ARBA00022968"/>
    </source>
</evidence>
<evidence type="ECO:0000256" key="19">
    <source>
        <dbReference type="ARBA" id="ARBA00033088"/>
    </source>
</evidence>
<evidence type="ECO:0000256" key="10">
    <source>
        <dbReference type="ARBA" id="ARBA00022679"/>
    </source>
</evidence>
<dbReference type="AlphaFoldDB" id="A0A8K0ADB6"/>
<evidence type="ECO:0000256" key="23">
    <source>
        <dbReference type="ARBA" id="ARBA00082785"/>
    </source>
</evidence>
<dbReference type="Pfam" id="PF13439">
    <property type="entry name" value="Glyco_transf_4"/>
    <property type="match status" value="1"/>
</dbReference>
<dbReference type="InterPro" id="IPR001296">
    <property type="entry name" value="Glyco_trans_1"/>
</dbReference>
<dbReference type="InterPro" id="IPR036259">
    <property type="entry name" value="MFS_trans_sf"/>
</dbReference>